<dbReference type="InterPro" id="IPR053151">
    <property type="entry name" value="RNase_H-like"/>
</dbReference>
<dbReference type="EMBL" id="UZAU01000581">
    <property type="status" value="NOT_ANNOTATED_CDS"/>
    <property type="molecule type" value="Genomic_DNA"/>
</dbReference>
<sequence length="214" mass="23537">MWAIWTSRNKALHGSSIQDGKNTATFAKDYVDKVRVHSAKPHQHATKSPAPFSAAVHSSNVPDLPAATYCRIVQDPTAATSSSFAPNDHVSWHPPPHSGVKINVDAAVNSVSKQLEIGAIVRNHHGQVLAALSMPAQGDFRSDEMEAKALFHSLNWALQHQIRITHIETDALRVFQALTSSSRDLSCFSDLISDVRCLLSFFPKAFISHVKKKR</sequence>
<dbReference type="Pfam" id="PF13456">
    <property type="entry name" value="RVT_3"/>
    <property type="match status" value="1"/>
</dbReference>
<evidence type="ECO:0000313" key="3">
    <source>
        <dbReference type="Proteomes" id="UP000596661"/>
    </source>
</evidence>
<dbReference type="AlphaFoldDB" id="A0A803Q017"/>
<accession>A0A803Q017</accession>
<dbReference type="Gene3D" id="3.30.420.10">
    <property type="entry name" value="Ribonuclease H-like superfamily/Ribonuclease H"/>
    <property type="match status" value="1"/>
</dbReference>
<protein>
    <recommendedName>
        <fullName evidence="1">RNase H type-1 domain-containing protein</fullName>
    </recommendedName>
</protein>
<reference evidence="2" key="2">
    <citation type="submission" date="2021-03" db="UniProtKB">
        <authorList>
            <consortium name="EnsemblPlants"/>
        </authorList>
    </citation>
    <scope>IDENTIFICATION</scope>
</reference>
<keyword evidence="3" id="KW-1185">Reference proteome</keyword>
<reference evidence="2" key="1">
    <citation type="submission" date="2018-11" db="EMBL/GenBank/DDBJ databases">
        <authorList>
            <person name="Grassa J C."/>
        </authorList>
    </citation>
    <scope>NUCLEOTIDE SEQUENCE [LARGE SCALE GENOMIC DNA]</scope>
</reference>
<dbReference type="Gramene" id="evm.model.06.804">
    <property type="protein sequence ID" value="cds.evm.model.06.804"/>
    <property type="gene ID" value="evm.TU.06.804"/>
</dbReference>
<dbReference type="PANTHER" id="PTHR47723:SF19">
    <property type="entry name" value="POLYNUCLEOTIDYL TRANSFERASE, RIBONUCLEASE H-LIKE SUPERFAMILY PROTEIN"/>
    <property type="match status" value="1"/>
</dbReference>
<dbReference type="GO" id="GO:0003676">
    <property type="term" value="F:nucleic acid binding"/>
    <property type="evidence" value="ECO:0007669"/>
    <property type="project" value="InterPro"/>
</dbReference>
<evidence type="ECO:0000259" key="1">
    <source>
        <dbReference type="Pfam" id="PF13456"/>
    </source>
</evidence>
<dbReference type="InterPro" id="IPR002156">
    <property type="entry name" value="RNaseH_domain"/>
</dbReference>
<dbReference type="InterPro" id="IPR044730">
    <property type="entry name" value="RNase_H-like_dom_plant"/>
</dbReference>
<dbReference type="InterPro" id="IPR012337">
    <property type="entry name" value="RNaseH-like_sf"/>
</dbReference>
<dbReference type="InterPro" id="IPR036397">
    <property type="entry name" value="RNaseH_sf"/>
</dbReference>
<feature type="domain" description="RNase H type-1" evidence="1">
    <location>
        <begin position="103"/>
        <end position="212"/>
    </location>
</feature>
<dbReference type="GO" id="GO:0004523">
    <property type="term" value="F:RNA-DNA hybrid ribonuclease activity"/>
    <property type="evidence" value="ECO:0007669"/>
    <property type="project" value="InterPro"/>
</dbReference>
<dbReference type="Proteomes" id="UP000596661">
    <property type="component" value="Chromosome 6"/>
</dbReference>
<organism evidence="2 3">
    <name type="scientific">Cannabis sativa</name>
    <name type="common">Hemp</name>
    <name type="synonym">Marijuana</name>
    <dbReference type="NCBI Taxonomy" id="3483"/>
    <lineage>
        <taxon>Eukaryota</taxon>
        <taxon>Viridiplantae</taxon>
        <taxon>Streptophyta</taxon>
        <taxon>Embryophyta</taxon>
        <taxon>Tracheophyta</taxon>
        <taxon>Spermatophyta</taxon>
        <taxon>Magnoliopsida</taxon>
        <taxon>eudicotyledons</taxon>
        <taxon>Gunneridae</taxon>
        <taxon>Pentapetalae</taxon>
        <taxon>rosids</taxon>
        <taxon>fabids</taxon>
        <taxon>Rosales</taxon>
        <taxon>Cannabaceae</taxon>
        <taxon>Cannabis</taxon>
    </lineage>
</organism>
<dbReference type="EnsemblPlants" id="evm.model.06.804">
    <property type="protein sequence ID" value="cds.evm.model.06.804"/>
    <property type="gene ID" value="evm.TU.06.804"/>
</dbReference>
<dbReference type="PANTHER" id="PTHR47723">
    <property type="entry name" value="OS05G0353850 PROTEIN"/>
    <property type="match status" value="1"/>
</dbReference>
<dbReference type="SUPFAM" id="SSF53098">
    <property type="entry name" value="Ribonuclease H-like"/>
    <property type="match status" value="1"/>
</dbReference>
<name>A0A803Q017_CANSA</name>
<proteinExistence type="predicted"/>
<evidence type="ECO:0000313" key="2">
    <source>
        <dbReference type="EnsemblPlants" id="cds.evm.model.06.804"/>
    </source>
</evidence>
<dbReference type="CDD" id="cd06222">
    <property type="entry name" value="RNase_H_like"/>
    <property type="match status" value="1"/>
</dbReference>